<comment type="similarity">
    <text evidence="3">Belongs to the CENP-T/CNN1 family.</text>
</comment>
<dbReference type="GO" id="GO:0007059">
    <property type="term" value="P:chromosome segregation"/>
    <property type="evidence" value="ECO:0007669"/>
    <property type="project" value="TreeGrafter"/>
</dbReference>
<dbReference type="GO" id="GO:0051382">
    <property type="term" value="P:kinetochore assembly"/>
    <property type="evidence" value="ECO:0007669"/>
    <property type="project" value="InterPro"/>
</dbReference>
<reference evidence="8 9" key="1">
    <citation type="submission" date="2015-01" db="EMBL/GenBank/DDBJ databases">
        <title>The Genome Sequence of Cladophialophora immunda CBS83496.</title>
        <authorList>
            <consortium name="The Broad Institute Genomics Platform"/>
            <person name="Cuomo C."/>
            <person name="de Hoog S."/>
            <person name="Gorbushina A."/>
            <person name="Stielow B."/>
            <person name="Teixiera M."/>
            <person name="Abouelleil A."/>
            <person name="Chapman S.B."/>
            <person name="Priest M."/>
            <person name="Young S.K."/>
            <person name="Wortman J."/>
            <person name="Nusbaum C."/>
            <person name="Birren B."/>
        </authorList>
    </citation>
    <scope>NUCLEOTIDE SEQUENCE [LARGE SCALE GENOMIC DNA]</scope>
    <source>
        <strain evidence="8 9">CBS 83496</strain>
    </source>
</reference>
<dbReference type="AlphaFoldDB" id="A0A0D2CTL7"/>
<accession>A0A0D2CTL7</accession>
<feature type="region of interest" description="Disordered" evidence="6">
    <location>
        <begin position="336"/>
        <end position="394"/>
    </location>
</feature>
<dbReference type="HOGENOM" id="CLU_497851_0_0_1"/>
<dbReference type="InterPro" id="IPR009072">
    <property type="entry name" value="Histone-fold"/>
</dbReference>
<keyword evidence="4" id="KW-0158">Chromosome</keyword>
<dbReference type="CDD" id="cd22920">
    <property type="entry name" value="HFD_CENP-T"/>
    <property type="match status" value="1"/>
</dbReference>
<comment type="subcellular location">
    <subcellularLocation>
        <location evidence="2">Chromosome</location>
    </subcellularLocation>
    <subcellularLocation>
        <location evidence="1">Nucleus</location>
    </subcellularLocation>
</comment>
<organism evidence="8 9">
    <name type="scientific">Cladophialophora immunda</name>
    <dbReference type="NCBI Taxonomy" id="569365"/>
    <lineage>
        <taxon>Eukaryota</taxon>
        <taxon>Fungi</taxon>
        <taxon>Dikarya</taxon>
        <taxon>Ascomycota</taxon>
        <taxon>Pezizomycotina</taxon>
        <taxon>Eurotiomycetes</taxon>
        <taxon>Chaetothyriomycetidae</taxon>
        <taxon>Chaetothyriales</taxon>
        <taxon>Herpotrichiellaceae</taxon>
        <taxon>Cladophialophora</taxon>
    </lineage>
</organism>
<dbReference type="RefSeq" id="XP_016254709.1">
    <property type="nucleotide sequence ID" value="XM_016387781.1"/>
</dbReference>
<evidence type="ECO:0000256" key="3">
    <source>
        <dbReference type="ARBA" id="ARBA00010137"/>
    </source>
</evidence>
<dbReference type="Gene3D" id="1.10.20.10">
    <property type="entry name" value="Histone, subunit A"/>
    <property type="match status" value="1"/>
</dbReference>
<proteinExistence type="inferred from homology"/>
<feature type="domain" description="CENP-T/Histone H4 histone fold" evidence="7">
    <location>
        <begin position="392"/>
        <end position="495"/>
    </location>
</feature>
<dbReference type="GO" id="GO:0000278">
    <property type="term" value="P:mitotic cell cycle"/>
    <property type="evidence" value="ECO:0007669"/>
    <property type="project" value="TreeGrafter"/>
</dbReference>
<feature type="region of interest" description="Disordered" evidence="6">
    <location>
        <begin position="72"/>
        <end position="220"/>
    </location>
</feature>
<evidence type="ECO:0000256" key="4">
    <source>
        <dbReference type="ARBA" id="ARBA00022454"/>
    </source>
</evidence>
<sequence length="502" mass="56325">MPSQSRALNATQPSQTPTRYAPSTPHAIRALQQRSGAKTRSIRRRRAVSDTVRPDSARGILRQLAKITAPVTRKIIPTPGTVRGKENKVPKVGRPVDDGQDEGQSVKRPRLALDIDESLESIEAPELREEDDEDSELPAAPTPSILPEDDDGESELQHQNPTFTFRSIDYRSQAHSPDDSRRMSRRSFPASDPVGQASFNGGDEESTFLSERGRRAETVDPTENLSRYDFGVLDMEGFHSELEIRRESHYQGLPESPEKIGHDLAELDPNYTPLRDGGGETEVLRDLQHLQRSPSSAPPDESNLHIPTLDDSNFQLPIPDVETASKYAQHAQEARLVEVSPSMEDRHSRQEARESAEESEDGQPSEQGSVGEEAPRPAPQQPRRKKLKLTRHGELVPSLPSSLIRRVAIEAQTRLGNRRPKLGRDHMQALEQATEWYFEQIGEDLEVYSTHARRKRIDQSDVLMLMRRQRLLQNDGELLKAAKELLPQEIAAGLDPNELSDQ</sequence>
<dbReference type="Proteomes" id="UP000054466">
    <property type="component" value="Unassembled WGS sequence"/>
</dbReference>
<feature type="compositionally biased region" description="Basic and acidic residues" evidence="6">
    <location>
        <begin position="256"/>
        <end position="265"/>
    </location>
</feature>
<evidence type="ECO:0000256" key="6">
    <source>
        <dbReference type="SAM" id="MobiDB-lite"/>
    </source>
</evidence>
<feature type="compositionally biased region" description="Polar residues" evidence="6">
    <location>
        <begin position="1"/>
        <end position="18"/>
    </location>
</feature>
<dbReference type="InterPro" id="IPR028255">
    <property type="entry name" value="CENP-T"/>
</dbReference>
<feature type="compositionally biased region" description="Basic and acidic residues" evidence="6">
    <location>
        <begin position="83"/>
        <end position="97"/>
    </location>
</feature>
<dbReference type="OrthoDB" id="10071681at2759"/>
<dbReference type="GO" id="GO:0046982">
    <property type="term" value="F:protein heterodimerization activity"/>
    <property type="evidence" value="ECO:0007669"/>
    <property type="project" value="InterPro"/>
</dbReference>
<dbReference type="GO" id="GO:0000776">
    <property type="term" value="C:kinetochore"/>
    <property type="evidence" value="ECO:0007669"/>
    <property type="project" value="InterPro"/>
</dbReference>
<dbReference type="EMBL" id="KN847040">
    <property type="protein sequence ID" value="KIW34493.1"/>
    <property type="molecule type" value="Genomic_DNA"/>
</dbReference>
<gene>
    <name evidence="8" type="ORF">PV07_01269</name>
</gene>
<dbReference type="STRING" id="569365.A0A0D2CTL7"/>
<evidence type="ECO:0000256" key="5">
    <source>
        <dbReference type="ARBA" id="ARBA00023242"/>
    </source>
</evidence>
<protein>
    <recommendedName>
        <fullName evidence="7">CENP-T/Histone H4 histone fold domain-containing protein</fullName>
    </recommendedName>
</protein>
<evidence type="ECO:0000313" key="8">
    <source>
        <dbReference type="EMBL" id="KIW34493.1"/>
    </source>
</evidence>
<dbReference type="PANTHER" id="PTHR46904">
    <property type="entry name" value="CENTROMERE PROTEIN T"/>
    <property type="match status" value="1"/>
</dbReference>
<evidence type="ECO:0000256" key="2">
    <source>
        <dbReference type="ARBA" id="ARBA00004286"/>
    </source>
</evidence>
<dbReference type="GeneID" id="27340463"/>
<feature type="region of interest" description="Disordered" evidence="6">
    <location>
        <begin position="1"/>
        <end position="59"/>
    </location>
</feature>
<dbReference type="InterPro" id="IPR035425">
    <property type="entry name" value="CENP-T/H4_C"/>
</dbReference>
<evidence type="ECO:0000313" key="9">
    <source>
        <dbReference type="Proteomes" id="UP000054466"/>
    </source>
</evidence>
<dbReference type="GO" id="GO:0005634">
    <property type="term" value="C:nucleus"/>
    <property type="evidence" value="ECO:0007669"/>
    <property type="project" value="UniProtKB-SubCell"/>
</dbReference>
<name>A0A0D2CTL7_9EURO</name>
<dbReference type="Pfam" id="PF15511">
    <property type="entry name" value="CENP-T_C"/>
    <property type="match status" value="1"/>
</dbReference>
<dbReference type="VEuPathDB" id="FungiDB:PV07_01269"/>
<keyword evidence="9" id="KW-1185">Reference proteome</keyword>
<feature type="compositionally biased region" description="Basic and acidic residues" evidence="6">
    <location>
        <begin position="343"/>
        <end position="356"/>
    </location>
</feature>
<evidence type="ECO:0000259" key="7">
    <source>
        <dbReference type="Pfam" id="PF15511"/>
    </source>
</evidence>
<evidence type="ECO:0000256" key="1">
    <source>
        <dbReference type="ARBA" id="ARBA00004123"/>
    </source>
</evidence>
<dbReference type="SUPFAM" id="SSF47113">
    <property type="entry name" value="Histone-fold"/>
    <property type="match status" value="1"/>
</dbReference>
<dbReference type="GO" id="GO:0003677">
    <property type="term" value="F:DNA binding"/>
    <property type="evidence" value="ECO:0007669"/>
    <property type="project" value="InterPro"/>
</dbReference>
<keyword evidence="5" id="KW-0539">Nucleus</keyword>
<feature type="region of interest" description="Disordered" evidence="6">
    <location>
        <begin position="249"/>
        <end position="316"/>
    </location>
</feature>
<dbReference type="PANTHER" id="PTHR46904:SF1">
    <property type="entry name" value="CENTROMERE PROTEIN T"/>
    <property type="match status" value="1"/>
</dbReference>